<organism evidence="2 3">
    <name type="scientific">Saccharopolyspora spinosa</name>
    <dbReference type="NCBI Taxonomy" id="60894"/>
    <lineage>
        <taxon>Bacteria</taxon>
        <taxon>Bacillati</taxon>
        <taxon>Actinomycetota</taxon>
        <taxon>Actinomycetes</taxon>
        <taxon>Pseudonocardiales</taxon>
        <taxon>Pseudonocardiaceae</taxon>
        <taxon>Saccharopolyspora</taxon>
    </lineage>
</organism>
<sequence>MVQSKSERLAATGYAEQHLFLWVRMSAFAVSVIDNLYFGRRYRRCAAVAWRHWASRGSPAA</sequence>
<protein>
    <submittedName>
        <fullName evidence="2">Uncharacterized protein</fullName>
    </submittedName>
</protein>
<keyword evidence="1" id="KW-1133">Transmembrane helix</keyword>
<evidence type="ECO:0000313" key="3">
    <source>
        <dbReference type="Proteomes" id="UP000233786"/>
    </source>
</evidence>
<evidence type="ECO:0000313" key="2">
    <source>
        <dbReference type="EMBL" id="PKW18371.1"/>
    </source>
</evidence>
<dbReference type="Proteomes" id="UP000233786">
    <property type="component" value="Unassembled WGS sequence"/>
</dbReference>
<dbReference type="AlphaFoldDB" id="A0A2N3Y685"/>
<reference evidence="2" key="1">
    <citation type="submission" date="2017-12" db="EMBL/GenBank/DDBJ databases">
        <title>Sequencing the genomes of 1000 Actinobacteria strains.</title>
        <authorList>
            <person name="Klenk H.-P."/>
        </authorList>
    </citation>
    <scope>NUCLEOTIDE SEQUENCE [LARGE SCALE GENOMIC DNA]</scope>
    <source>
        <strain evidence="2">DSM 44228</strain>
    </source>
</reference>
<keyword evidence="1" id="KW-0472">Membrane</keyword>
<dbReference type="EMBL" id="PJNB01000001">
    <property type="protein sequence ID" value="PKW18371.1"/>
    <property type="molecule type" value="Genomic_DNA"/>
</dbReference>
<comment type="caution">
    <text evidence="2">The sequence shown here is derived from an EMBL/GenBank/DDBJ whole genome shotgun (WGS) entry which is preliminary data.</text>
</comment>
<feature type="transmembrane region" description="Helical" evidence="1">
    <location>
        <begin position="20"/>
        <end position="38"/>
    </location>
</feature>
<dbReference type="STRING" id="994479.GCA_000194155_04548"/>
<keyword evidence="3" id="KW-1185">Reference proteome</keyword>
<gene>
    <name evidence="2" type="ORF">A8926_6449</name>
</gene>
<proteinExistence type="predicted"/>
<evidence type="ECO:0000256" key="1">
    <source>
        <dbReference type="SAM" id="Phobius"/>
    </source>
</evidence>
<name>A0A2N3Y685_SACSN</name>
<accession>A0A2N3Y685</accession>
<keyword evidence="1" id="KW-0812">Transmembrane</keyword>